<dbReference type="Pfam" id="PF02743">
    <property type="entry name" value="dCache_1"/>
    <property type="match status" value="1"/>
</dbReference>
<dbReference type="SUPFAM" id="SSF158472">
    <property type="entry name" value="HAMP domain-like"/>
    <property type="match status" value="1"/>
</dbReference>
<sequence length="711" mass="79703">MRLNMFRNMKISIKILLVIMIMSLGSLLIIFGASYYFMNSMVEEFEHTNITLGLNSSTIAKDSLLDQAEDYLVKIVDKQAQAANEKFYSVNKIVTQSSMYIHSLYTDSDNFKGKAIPAPDETVMGVASSKYFLVKGVENTQKVQDEVSILSNSEYMFAPYLECNSMLNNIYIGTESGISYRYSRSNQFNPDYDPRVRDWYIEAVSNDGNLVWLPTYLDTYGNTCITAAIDYKDSGGNIKGVVASDVALQDLIDDVMSMKIGDTGTCFILDADYNFIAHYDMDSDSFNSDIYAHFDNDDFINMLSTSNKGIIETVYEGINSYIAFSKLEETGWIFCASISTSEVTSPADNAKAQSDLMTQQSQELMQARIFNINKLFVIYFAVVGIILILVSFAVSGTITRPMQVLAKNVQGIGKGNFDHKIPVESGDEVGSLAQRFNEMQDDLKTYMEDVKTATAEKERISTELSVATQIQSSMLPSIFPKYSEKKEYKIYATMAPAKEVGGDFYDFFYVDEDHLAMVVADVSGKGVPAALFMVIGKTLIKDHTQPGIEPGTIFEEVNNILCESNEGGLFITAYEAVVDLRSGEVRYVNAGHEHPFLMHKTEDGTYKYEEMKIKAGIVLAGMEDMVYKTGTFTIEPGDCLYQYTDGVTEATDKDNKLYGMDRLTGFLNSHMDLDPEKLLPAIRKDIDAFVKEAPQFDDITMLSFKFMKYKD</sequence>
<dbReference type="EMBL" id="NXNG01000001">
    <property type="protein sequence ID" value="PWT28255.1"/>
    <property type="molecule type" value="Genomic_DNA"/>
</dbReference>
<dbReference type="PANTHER" id="PTHR43156:SF2">
    <property type="entry name" value="STAGE II SPORULATION PROTEIN E"/>
    <property type="match status" value="1"/>
</dbReference>
<dbReference type="PANTHER" id="PTHR43156">
    <property type="entry name" value="STAGE II SPORULATION PROTEIN E-RELATED"/>
    <property type="match status" value="1"/>
</dbReference>
<dbReference type="InterPro" id="IPR036457">
    <property type="entry name" value="PPM-type-like_dom_sf"/>
</dbReference>
<dbReference type="InterPro" id="IPR033479">
    <property type="entry name" value="dCache_1"/>
</dbReference>
<dbReference type="InterPro" id="IPR052016">
    <property type="entry name" value="Bact_Sigma-Reg"/>
</dbReference>
<dbReference type="GO" id="GO:0016791">
    <property type="term" value="F:phosphatase activity"/>
    <property type="evidence" value="ECO:0007669"/>
    <property type="project" value="TreeGrafter"/>
</dbReference>
<keyword evidence="4" id="KW-0378">Hydrolase</keyword>
<evidence type="ECO:0000256" key="7">
    <source>
        <dbReference type="SAM" id="Coils"/>
    </source>
</evidence>
<dbReference type="GO" id="GO:0007165">
    <property type="term" value="P:signal transduction"/>
    <property type="evidence" value="ECO:0007669"/>
    <property type="project" value="InterPro"/>
</dbReference>
<keyword evidence="2" id="KW-1003">Cell membrane</keyword>
<feature type="coiled-coil region" evidence="7">
    <location>
        <begin position="436"/>
        <end position="463"/>
    </location>
</feature>
<feature type="domain" description="HAMP" evidence="9">
    <location>
        <begin position="396"/>
        <end position="448"/>
    </location>
</feature>
<dbReference type="Gene3D" id="6.10.340.10">
    <property type="match status" value="1"/>
</dbReference>
<comment type="caution">
    <text evidence="10">The sequence shown here is derived from an EMBL/GenBank/DDBJ whole genome shotgun (WGS) entry which is preliminary data.</text>
</comment>
<proteinExistence type="predicted"/>
<dbReference type="InterPro" id="IPR001932">
    <property type="entry name" value="PPM-type_phosphatase-like_dom"/>
</dbReference>
<keyword evidence="7" id="KW-0175">Coiled coil</keyword>
<keyword evidence="5 8" id="KW-1133">Transmembrane helix</keyword>
<dbReference type="Gene3D" id="3.30.450.20">
    <property type="entry name" value="PAS domain"/>
    <property type="match status" value="1"/>
</dbReference>
<protein>
    <recommendedName>
        <fullName evidence="9">HAMP domain-containing protein</fullName>
    </recommendedName>
</protein>
<name>A0A317G2L5_BUTFI</name>
<accession>A0A317G2L5</accession>
<evidence type="ECO:0000256" key="6">
    <source>
        <dbReference type="ARBA" id="ARBA00023136"/>
    </source>
</evidence>
<evidence type="ECO:0000313" key="11">
    <source>
        <dbReference type="Proteomes" id="UP000245488"/>
    </source>
</evidence>
<evidence type="ECO:0000256" key="2">
    <source>
        <dbReference type="ARBA" id="ARBA00022475"/>
    </source>
</evidence>
<feature type="transmembrane region" description="Helical" evidence="8">
    <location>
        <begin position="376"/>
        <end position="398"/>
    </location>
</feature>
<dbReference type="CDD" id="cd12912">
    <property type="entry name" value="PDC2_MCP_like"/>
    <property type="match status" value="1"/>
</dbReference>
<dbReference type="GO" id="GO:0005886">
    <property type="term" value="C:plasma membrane"/>
    <property type="evidence" value="ECO:0007669"/>
    <property type="project" value="UniProtKB-SubCell"/>
</dbReference>
<dbReference type="SMART" id="SM00304">
    <property type="entry name" value="HAMP"/>
    <property type="match status" value="1"/>
</dbReference>
<reference evidence="10 11" key="1">
    <citation type="submission" date="2017-09" db="EMBL/GenBank/DDBJ databases">
        <title>High-quality draft genome sequence of Butyrivibrio fibrisolvens INBov1, isolated from cow rumen.</title>
        <authorList>
            <person name="Rodriguez Hernaez J."/>
            <person name="Rivarola M."/>
            <person name="Paniego N."/>
            <person name="Cravero S."/>
            <person name="Ceron Cucchi M."/>
            <person name="Martinez M.C."/>
        </authorList>
    </citation>
    <scope>NUCLEOTIDE SEQUENCE [LARGE SCALE GENOMIC DNA]</scope>
    <source>
        <strain evidence="10 11">INBov1</strain>
    </source>
</reference>
<keyword evidence="3 8" id="KW-0812">Transmembrane</keyword>
<evidence type="ECO:0000256" key="5">
    <source>
        <dbReference type="ARBA" id="ARBA00022989"/>
    </source>
</evidence>
<keyword evidence="6 8" id="KW-0472">Membrane</keyword>
<dbReference type="SMART" id="SM00331">
    <property type="entry name" value="PP2C_SIG"/>
    <property type="match status" value="1"/>
</dbReference>
<organism evidence="10 11">
    <name type="scientific">Butyrivibrio fibrisolvens</name>
    <dbReference type="NCBI Taxonomy" id="831"/>
    <lineage>
        <taxon>Bacteria</taxon>
        <taxon>Bacillati</taxon>
        <taxon>Bacillota</taxon>
        <taxon>Clostridia</taxon>
        <taxon>Lachnospirales</taxon>
        <taxon>Lachnospiraceae</taxon>
        <taxon>Butyrivibrio</taxon>
    </lineage>
</organism>
<evidence type="ECO:0000256" key="3">
    <source>
        <dbReference type="ARBA" id="ARBA00022692"/>
    </source>
</evidence>
<dbReference type="AlphaFoldDB" id="A0A317G2L5"/>
<dbReference type="PROSITE" id="PS50885">
    <property type="entry name" value="HAMP"/>
    <property type="match status" value="1"/>
</dbReference>
<evidence type="ECO:0000259" key="9">
    <source>
        <dbReference type="PROSITE" id="PS50885"/>
    </source>
</evidence>
<evidence type="ECO:0000256" key="8">
    <source>
        <dbReference type="SAM" id="Phobius"/>
    </source>
</evidence>
<evidence type="ECO:0000256" key="4">
    <source>
        <dbReference type="ARBA" id="ARBA00022801"/>
    </source>
</evidence>
<evidence type="ECO:0000256" key="1">
    <source>
        <dbReference type="ARBA" id="ARBA00004651"/>
    </source>
</evidence>
<gene>
    <name evidence="10" type="ORF">CPT75_14580</name>
</gene>
<dbReference type="Pfam" id="PF07228">
    <property type="entry name" value="SpoIIE"/>
    <property type="match status" value="1"/>
</dbReference>
<keyword evidence="11" id="KW-1185">Reference proteome</keyword>
<comment type="subcellular location">
    <subcellularLocation>
        <location evidence="1">Cell membrane</location>
        <topology evidence="1">Multi-pass membrane protein</topology>
    </subcellularLocation>
</comment>
<feature type="transmembrane region" description="Helical" evidence="8">
    <location>
        <begin position="12"/>
        <end position="38"/>
    </location>
</feature>
<evidence type="ECO:0000313" key="10">
    <source>
        <dbReference type="EMBL" id="PWT28255.1"/>
    </source>
</evidence>
<dbReference type="Pfam" id="PF00672">
    <property type="entry name" value="HAMP"/>
    <property type="match status" value="1"/>
</dbReference>
<dbReference type="Gene3D" id="3.60.40.10">
    <property type="entry name" value="PPM-type phosphatase domain"/>
    <property type="match status" value="1"/>
</dbReference>
<dbReference type="InterPro" id="IPR003660">
    <property type="entry name" value="HAMP_dom"/>
</dbReference>
<dbReference type="Proteomes" id="UP000245488">
    <property type="component" value="Chromosome"/>
</dbReference>
<dbReference type="CDD" id="cd06225">
    <property type="entry name" value="HAMP"/>
    <property type="match status" value="1"/>
</dbReference>